<evidence type="ECO:0000256" key="2">
    <source>
        <dbReference type="SAM" id="SignalP"/>
    </source>
</evidence>
<feature type="compositionally biased region" description="Polar residues" evidence="1">
    <location>
        <begin position="42"/>
        <end position="51"/>
    </location>
</feature>
<feature type="chain" id="PRO_5002108555" evidence="2">
    <location>
        <begin position="23"/>
        <end position="111"/>
    </location>
</feature>
<organism evidence="3 4">
    <name type="scientific">Francisella philomiragia</name>
    <dbReference type="NCBI Taxonomy" id="28110"/>
    <lineage>
        <taxon>Bacteria</taxon>
        <taxon>Pseudomonadati</taxon>
        <taxon>Pseudomonadota</taxon>
        <taxon>Gammaproteobacteria</taxon>
        <taxon>Thiotrichales</taxon>
        <taxon>Francisellaceae</taxon>
        <taxon>Francisella</taxon>
    </lineage>
</organism>
<name>A0A0B6CQR2_9GAMM</name>
<dbReference type="Proteomes" id="UP000031830">
    <property type="component" value="Chromosome"/>
</dbReference>
<protein>
    <submittedName>
        <fullName evidence="3">Uncharacterized protein</fullName>
    </submittedName>
</protein>
<reference evidence="3 4" key="1">
    <citation type="journal article" date="2015" name="Genome Announc.">
        <title>Genome sequencing of 18 francisella strains to aid in assay development and testing.</title>
        <authorList>
            <person name="Johnson S.L."/>
            <person name="Daligault H.E."/>
            <person name="Davenport K.W."/>
            <person name="Coyne S.R."/>
            <person name="Frey K.G."/>
            <person name="Koroleva G.I."/>
            <person name="Broomall S.M."/>
            <person name="Bishop-Lilly K.A."/>
            <person name="Bruce D.C."/>
            <person name="Chertkov O."/>
            <person name="Freitas T."/>
            <person name="Jaissle J."/>
            <person name="Ladner J.T."/>
            <person name="Rosenzweig C.N."/>
            <person name="Gibbons H.S."/>
            <person name="Palacios G.F."/>
            <person name="Redden C.L."/>
            <person name="Xu Y."/>
            <person name="Minogue T.D."/>
            <person name="Chain P.S."/>
        </authorList>
    </citation>
    <scope>NUCLEOTIDE SEQUENCE [LARGE SCALE GENOMIC DNA]</scope>
    <source>
        <strain evidence="3 4">GA01-2794</strain>
    </source>
</reference>
<evidence type="ECO:0000313" key="3">
    <source>
        <dbReference type="EMBL" id="AJI52809.1"/>
    </source>
</evidence>
<dbReference type="OrthoDB" id="9879839at2"/>
<evidence type="ECO:0000256" key="1">
    <source>
        <dbReference type="SAM" id="MobiDB-lite"/>
    </source>
</evidence>
<dbReference type="KEGG" id="fpz:LA55_959"/>
<dbReference type="AlphaFoldDB" id="A0A0B6CQR2"/>
<accession>A0A0B6CQR2</accession>
<dbReference type="RefSeq" id="WP_044526124.1">
    <property type="nucleotide sequence ID" value="NZ_CP009440.1"/>
</dbReference>
<feature type="region of interest" description="Disordered" evidence="1">
    <location>
        <begin position="42"/>
        <end position="97"/>
    </location>
</feature>
<proteinExistence type="predicted"/>
<sequence>MKKVTIKSLLTLTAMTPSILFASFESVSDSFNTVSNSAQKTAEVSNQTQANIDKAKNLPNSYDSDAKQYATQELDKHTNNSISKTQQASNNITQTRDTIAKTSKSLNNLFS</sequence>
<evidence type="ECO:0000313" key="4">
    <source>
        <dbReference type="Proteomes" id="UP000031830"/>
    </source>
</evidence>
<keyword evidence="2" id="KW-0732">Signal</keyword>
<feature type="compositionally biased region" description="Polar residues" evidence="1">
    <location>
        <begin position="79"/>
        <end position="97"/>
    </location>
</feature>
<gene>
    <name evidence="3" type="ORF">LA55_959</name>
</gene>
<dbReference type="EMBL" id="CP009440">
    <property type="protein sequence ID" value="AJI52809.1"/>
    <property type="molecule type" value="Genomic_DNA"/>
</dbReference>
<feature type="signal peptide" evidence="2">
    <location>
        <begin position="1"/>
        <end position="22"/>
    </location>
</feature>